<dbReference type="KEGG" id="nps:KRR39_01575"/>
<gene>
    <name evidence="1" type="ORF">KRR39_01575</name>
</gene>
<evidence type="ECO:0000313" key="1">
    <source>
        <dbReference type="EMBL" id="QWZ08586.1"/>
    </source>
</evidence>
<accession>A0A975Y0L2</accession>
<sequence length="82" mass="8559">MIAVINTIVNFSQHVDRGLAVSRVRVASLRAFPMTTAPMSVVSGQVCALMDQALVIDGYRLVAGVAVTTGAFPGTSAWSPPI</sequence>
<keyword evidence="2" id="KW-1185">Reference proteome</keyword>
<organism evidence="1 2">
    <name type="scientific">Nocardioides panacis</name>
    <dbReference type="NCBI Taxonomy" id="2849501"/>
    <lineage>
        <taxon>Bacteria</taxon>
        <taxon>Bacillati</taxon>
        <taxon>Actinomycetota</taxon>
        <taxon>Actinomycetes</taxon>
        <taxon>Propionibacteriales</taxon>
        <taxon>Nocardioidaceae</taxon>
        <taxon>Nocardioides</taxon>
    </lineage>
</organism>
<name>A0A975Y0L2_9ACTN</name>
<protein>
    <submittedName>
        <fullName evidence="1">Uncharacterized protein</fullName>
    </submittedName>
</protein>
<dbReference type="EMBL" id="CP077062">
    <property type="protein sequence ID" value="QWZ08586.1"/>
    <property type="molecule type" value="Genomic_DNA"/>
</dbReference>
<reference evidence="1" key="1">
    <citation type="submission" date="2021-06" db="EMBL/GenBank/DDBJ databases">
        <title>Complete genome sequence of Nocardioides sp. G188.</title>
        <authorList>
            <person name="Im W.-T."/>
        </authorList>
    </citation>
    <scope>NUCLEOTIDE SEQUENCE</scope>
    <source>
        <strain evidence="1">G188</strain>
    </source>
</reference>
<evidence type="ECO:0000313" key="2">
    <source>
        <dbReference type="Proteomes" id="UP000683575"/>
    </source>
</evidence>
<dbReference type="Proteomes" id="UP000683575">
    <property type="component" value="Chromosome"/>
</dbReference>
<proteinExistence type="predicted"/>
<dbReference type="AlphaFoldDB" id="A0A975Y0L2"/>
<dbReference type="RefSeq" id="WP_216940114.1">
    <property type="nucleotide sequence ID" value="NZ_CP077062.1"/>
</dbReference>